<evidence type="ECO:0000313" key="5">
    <source>
        <dbReference type="EMBL" id="MFC3860765.1"/>
    </source>
</evidence>
<dbReference type="InterPro" id="IPR051201">
    <property type="entry name" value="Chloro_Bact_Ser_Proteases"/>
</dbReference>
<evidence type="ECO:0000313" key="6">
    <source>
        <dbReference type="Proteomes" id="UP001595748"/>
    </source>
</evidence>
<accession>A0ABV8A6C1</accession>
<dbReference type="PRINTS" id="PR00834">
    <property type="entry name" value="PROTEASES2C"/>
</dbReference>
<comment type="caution">
    <text evidence="5">The sequence shown here is derived from an EMBL/GenBank/DDBJ whole genome shotgun (WGS) entry which is preliminary data.</text>
</comment>
<evidence type="ECO:0000256" key="1">
    <source>
        <dbReference type="ARBA" id="ARBA00010541"/>
    </source>
</evidence>
<protein>
    <submittedName>
        <fullName evidence="5">S1C family serine protease</fullName>
        <ecNumber evidence="5">3.4.21.-</ecNumber>
    </submittedName>
</protein>
<keyword evidence="2 5" id="KW-0645">Protease</keyword>
<dbReference type="InterPro" id="IPR036034">
    <property type="entry name" value="PDZ_sf"/>
</dbReference>
<dbReference type="InterPro" id="IPR009003">
    <property type="entry name" value="Peptidase_S1_PA"/>
</dbReference>
<dbReference type="Proteomes" id="UP001595748">
    <property type="component" value="Unassembled WGS sequence"/>
</dbReference>
<dbReference type="SUPFAM" id="SSF50494">
    <property type="entry name" value="Trypsin-like serine proteases"/>
    <property type="match status" value="1"/>
</dbReference>
<reference evidence="6" key="1">
    <citation type="journal article" date="2019" name="Int. J. Syst. Evol. Microbiol.">
        <title>The Global Catalogue of Microorganisms (GCM) 10K type strain sequencing project: providing services to taxonomists for standard genome sequencing and annotation.</title>
        <authorList>
            <consortium name="The Broad Institute Genomics Platform"/>
            <consortium name="The Broad Institute Genome Sequencing Center for Infectious Disease"/>
            <person name="Wu L."/>
            <person name="Ma J."/>
        </authorList>
    </citation>
    <scope>NUCLEOTIDE SEQUENCE [LARGE SCALE GENOMIC DNA]</scope>
    <source>
        <strain evidence="6">CCTCC AB 2013263</strain>
    </source>
</reference>
<dbReference type="PANTHER" id="PTHR43343">
    <property type="entry name" value="PEPTIDASE S12"/>
    <property type="match status" value="1"/>
</dbReference>
<evidence type="ECO:0000259" key="4">
    <source>
        <dbReference type="Pfam" id="PF13180"/>
    </source>
</evidence>
<dbReference type="EC" id="3.4.21.-" evidence="5"/>
<evidence type="ECO:0000256" key="3">
    <source>
        <dbReference type="ARBA" id="ARBA00022801"/>
    </source>
</evidence>
<proteinExistence type="inferred from homology"/>
<dbReference type="PANTHER" id="PTHR43343:SF3">
    <property type="entry name" value="PROTEASE DO-LIKE 8, CHLOROPLASTIC"/>
    <property type="match status" value="1"/>
</dbReference>
<feature type="domain" description="PDZ" evidence="4">
    <location>
        <begin position="265"/>
        <end position="350"/>
    </location>
</feature>
<dbReference type="Pfam" id="PF13180">
    <property type="entry name" value="PDZ_2"/>
    <property type="match status" value="1"/>
</dbReference>
<dbReference type="SUPFAM" id="SSF50156">
    <property type="entry name" value="PDZ domain-like"/>
    <property type="match status" value="1"/>
</dbReference>
<dbReference type="InterPro" id="IPR001478">
    <property type="entry name" value="PDZ"/>
</dbReference>
<dbReference type="Pfam" id="PF13365">
    <property type="entry name" value="Trypsin_2"/>
    <property type="match status" value="1"/>
</dbReference>
<dbReference type="RefSeq" id="WP_380077015.1">
    <property type="nucleotide sequence ID" value="NZ_JBHRZF010000094.1"/>
</dbReference>
<keyword evidence="3 5" id="KW-0378">Hydrolase</keyword>
<keyword evidence="6" id="KW-1185">Reference proteome</keyword>
<dbReference type="InterPro" id="IPR001940">
    <property type="entry name" value="Peptidase_S1C"/>
</dbReference>
<dbReference type="InterPro" id="IPR043504">
    <property type="entry name" value="Peptidase_S1_PA_chymotrypsin"/>
</dbReference>
<comment type="similarity">
    <text evidence="1">Belongs to the peptidase S1C family.</text>
</comment>
<sequence length="372" mass="38964">MRRASPWLPVLLILALAAYLLPGRSADSVFTPPPPPSASPSTPTALPNEIPAETLALFKQSRPATVRVEAVNPARGTGGIGTGFFISEGGDVLTAYHVVSDGQLFQITTLEGRSLQARVKAFDAAKDVALLEVRGRGPFPFLKLTTRAPRVGETVLAIGNSNGDYLQPRRGQLLALDVAAGRADFPQGTLETNAPLAPGDSGGPIIDGNGQAIGVVSYIRQNMNGTTRTSYAVPVVEGNDLIASLRAGEKRDTPVVGLVLDPTHSGATTPSGAVVLRVAKGSPGEKAGLRGCQANQSGELTGLGDSIISVQGVSTPDANAFIQEVQKYRIGDTITLKYIREGQQFETTLTLAAKRSVTDLNNDSMQSPCDSR</sequence>
<gene>
    <name evidence="5" type="ORF">ACFOPQ_08310</name>
</gene>
<dbReference type="Gene3D" id="2.40.10.10">
    <property type="entry name" value="Trypsin-like serine proteases"/>
    <property type="match status" value="2"/>
</dbReference>
<organism evidence="5 6">
    <name type="scientific">Deinococcus antarcticus</name>
    <dbReference type="NCBI Taxonomy" id="1298767"/>
    <lineage>
        <taxon>Bacteria</taxon>
        <taxon>Thermotogati</taxon>
        <taxon>Deinococcota</taxon>
        <taxon>Deinococci</taxon>
        <taxon>Deinococcales</taxon>
        <taxon>Deinococcaceae</taxon>
        <taxon>Deinococcus</taxon>
    </lineage>
</organism>
<dbReference type="GO" id="GO:0006508">
    <property type="term" value="P:proteolysis"/>
    <property type="evidence" value="ECO:0007669"/>
    <property type="project" value="UniProtKB-KW"/>
</dbReference>
<name>A0ABV8A6C1_9DEIO</name>
<dbReference type="Gene3D" id="2.30.42.10">
    <property type="match status" value="1"/>
</dbReference>
<evidence type="ECO:0000256" key="2">
    <source>
        <dbReference type="ARBA" id="ARBA00022670"/>
    </source>
</evidence>
<dbReference type="EMBL" id="JBHRZF010000094">
    <property type="protein sequence ID" value="MFC3860765.1"/>
    <property type="molecule type" value="Genomic_DNA"/>
</dbReference>
<dbReference type="GO" id="GO:0008233">
    <property type="term" value="F:peptidase activity"/>
    <property type="evidence" value="ECO:0007669"/>
    <property type="project" value="UniProtKB-KW"/>
</dbReference>